<keyword evidence="5 7" id="KW-0472">Membrane</keyword>
<reference evidence="10 11" key="1">
    <citation type="submission" date="2024-04" db="EMBL/GenBank/DDBJ databases">
        <title>Tritrichomonas musculus Genome.</title>
        <authorList>
            <person name="Alves-Ferreira E."/>
            <person name="Grigg M."/>
            <person name="Lorenzi H."/>
            <person name="Galac M."/>
        </authorList>
    </citation>
    <scope>NUCLEOTIDE SEQUENCE [LARGE SCALE GENOMIC DNA]</scope>
    <source>
        <strain evidence="10 11">EAF2021</strain>
    </source>
</reference>
<dbReference type="Gene3D" id="3.30.70.1230">
    <property type="entry name" value="Nucleotide cyclase"/>
    <property type="match status" value="1"/>
</dbReference>
<dbReference type="InterPro" id="IPR029787">
    <property type="entry name" value="Nucleotide_cyclase"/>
</dbReference>
<keyword evidence="3" id="KW-0547">Nucleotide-binding</keyword>
<evidence type="ECO:0000256" key="2">
    <source>
        <dbReference type="ARBA" id="ARBA00022692"/>
    </source>
</evidence>
<dbReference type="PROSITE" id="PS50125">
    <property type="entry name" value="GUANYLATE_CYCLASE_2"/>
    <property type="match status" value="1"/>
</dbReference>
<feature type="transmembrane region" description="Helical" evidence="7">
    <location>
        <begin position="389"/>
        <end position="411"/>
    </location>
</feature>
<evidence type="ECO:0000259" key="8">
    <source>
        <dbReference type="PROSITE" id="PS50112"/>
    </source>
</evidence>
<dbReference type="InterPro" id="IPR000014">
    <property type="entry name" value="PAS"/>
</dbReference>
<dbReference type="CDD" id="cd07302">
    <property type="entry name" value="CHD"/>
    <property type="match status" value="1"/>
</dbReference>
<evidence type="ECO:0000256" key="7">
    <source>
        <dbReference type="SAM" id="Phobius"/>
    </source>
</evidence>
<feature type="transmembrane region" description="Helical" evidence="7">
    <location>
        <begin position="431"/>
        <end position="447"/>
    </location>
</feature>
<proteinExistence type="predicted"/>
<dbReference type="CDD" id="cd00130">
    <property type="entry name" value="PAS"/>
    <property type="match status" value="1"/>
</dbReference>
<dbReference type="Proteomes" id="UP001470230">
    <property type="component" value="Unassembled WGS sequence"/>
</dbReference>
<evidence type="ECO:0000256" key="3">
    <source>
        <dbReference type="ARBA" id="ARBA00022741"/>
    </source>
</evidence>
<comment type="caution">
    <text evidence="10">The sequence shown here is derived from an EMBL/GenBank/DDBJ whole genome shotgun (WGS) entry which is preliminary data.</text>
</comment>
<evidence type="ECO:0000313" key="11">
    <source>
        <dbReference type="Proteomes" id="UP001470230"/>
    </source>
</evidence>
<evidence type="ECO:0000259" key="9">
    <source>
        <dbReference type="PROSITE" id="PS50125"/>
    </source>
</evidence>
<dbReference type="InterPro" id="IPR035965">
    <property type="entry name" value="PAS-like_dom_sf"/>
</dbReference>
<feature type="domain" description="Guanylate cyclase" evidence="9">
    <location>
        <begin position="1111"/>
        <end position="1243"/>
    </location>
</feature>
<keyword evidence="2 7" id="KW-0812">Transmembrane</keyword>
<organism evidence="10 11">
    <name type="scientific">Tritrichomonas musculus</name>
    <dbReference type="NCBI Taxonomy" id="1915356"/>
    <lineage>
        <taxon>Eukaryota</taxon>
        <taxon>Metamonada</taxon>
        <taxon>Parabasalia</taxon>
        <taxon>Tritrichomonadida</taxon>
        <taxon>Tritrichomonadidae</taxon>
        <taxon>Tritrichomonas</taxon>
    </lineage>
</organism>
<accession>A0ABR2H6H5</accession>
<evidence type="ECO:0000256" key="1">
    <source>
        <dbReference type="ARBA" id="ARBA00004370"/>
    </source>
</evidence>
<dbReference type="SMART" id="SM00044">
    <property type="entry name" value="CYCc"/>
    <property type="match status" value="1"/>
</dbReference>
<dbReference type="Pfam" id="PF13426">
    <property type="entry name" value="PAS_9"/>
    <property type="match status" value="1"/>
</dbReference>
<dbReference type="Gene3D" id="3.30.450.20">
    <property type="entry name" value="PAS domain"/>
    <property type="match status" value="1"/>
</dbReference>
<keyword evidence="4 7" id="KW-1133">Transmembrane helix</keyword>
<dbReference type="PANTHER" id="PTHR11920:SF335">
    <property type="entry name" value="GUANYLATE CYCLASE"/>
    <property type="match status" value="1"/>
</dbReference>
<dbReference type="SUPFAM" id="SSF55073">
    <property type="entry name" value="Nucleotide cyclase"/>
    <property type="match status" value="1"/>
</dbReference>
<feature type="transmembrane region" description="Helical" evidence="7">
    <location>
        <begin position="888"/>
        <end position="910"/>
    </location>
</feature>
<dbReference type="Pfam" id="PF00211">
    <property type="entry name" value="Guanylate_cyc"/>
    <property type="match status" value="1"/>
</dbReference>
<feature type="transmembrane region" description="Helical" evidence="7">
    <location>
        <begin position="854"/>
        <end position="876"/>
    </location>
</feature>
<feature type="domain" description="PAS" evidence="8">
    <location>
        <begin position="958"/>
        <end position="1021"/>
    </location>
</feature>
<evidence type="ECO:0000256" key="6">
    <source>
        <dbReference type="ARBA" id="ARBA00023239"/>
    </source>
</evidence>
<dbReference type="NCBIfam" id="TIGR00229">
    <property type="entry name" value="sensory_box"/>
    <property type="match status" value="1"/>
</dbReference>
<keyword evidence="11" id="KW-1185">Reference proteome</keyword>
<feature type="transmembrane region" description="Helical" evidence="7">
    <location>
        <begin position="39"/>
        <end position="58"/>
    </location>
</feature>
<dbReference type="PROSITE" id="PS50112">
    <property type="entry name" value="PAS"/>
    <property type="match status" value="1"/>
</dbReference>
<dbReference type="InterPro" id="IPR050401">
    <property type="entry name" value="Cyclic_nucleotide_synthase"/>
</dbReference>
<dbReference type="EMBL" id="JAPFFF010000040">
    <property type="protein sequence ID" value="KAK8841824.1"/>
    <property type="molecule type" value="Genomic_DNA"/>
</dbReference>
<dbReference type="PANTHER" id="PTHR11920">
    <property type="entry name" value="GUANYLYL CYCLASE"/>
    <property type="match status" value="1"/>
</dbReference>
<name>A0ABR2H6H5_9EUKA</name>
<dbReference type="SUPFAM" id="SSF55785">
    <property type="entry name" value="PYP-like sensor domain (PAS domain)"/>
    <property type="match status" value="1"/>
</dbReference>
<comment type="subcellular location">
    <subcellularLocation>
        <location evidence="1">Membrane</location>
    </subcellularLocation>
</comment>
<keyword evidence="6" id="KW-0456">Lyase</keyword>
<evidence type="ECO:0000256" key="4">
    <source>
        <dbReference type="ARBA" id="ARBA00022989"/>
    </source>
</evidence>
<evidence type="ECO:0000256" key="5">
    <source>
        <dbReference type="ARBA" id="ARBA00023136"/>
    </source>
</evidence>
<sequence length="1287" mass="148398">MSCIDDLGNAIQPSILCSLIFNDIFRIVVECFNFIQEEYFVLICFLVFVVLILVFILVNRFIRKKINLNLSYSQLNALPEFAEKDNLRNYDPSIEGKFNYFAELNLDHKINKAMVYLIVGFTSCSEMFVDYSLIHFCMENYQQSSKMMVLLIHLLSYFKSEGKRLDMLLKLLHLNRDLDFYSHFIFYQVNHVKIFRQTTSTDNSTTRLNELKHLSKNLENQLKTFWSLETADMNTLNQLERQQRSLSNLWDESIEDNWSSVSFREEHVRFLIESCTDFQRAVRMENIKEKIDILRNSRDDLCFLSLLLCFPQYLKNKIVDYEGNPNKKRIKDATTTSTNSHSEKDITSSSDYDFTIEEQIANSIMSYGRLRLSMQNVLNLSKPSMSKVLFSYSLFSMIVSTVLICFIFASFTNSFDSFDDWNRQVGVLVELRVAYAKSFLCLSIFFGKSTGRFLIDSIDCNTTIVKKENQYFMMHDSDFDILALYYANEAKKQFSNLMEAITQLSMEKVGISTLTDLLFGSYINSTACINGEIFNHVEWSMEQSLNFDIMTFQMLSSNTSEVKDWFINNTFWCHDITTFPSVENMFTVIQNALTYDLSNSSAKTSQSTLFGMILIGPCHLLICVLPMPIIIYFYSKEINELIRIMLNTDQEYKDQAKSNISLSALNENDNLIPPIENISFNWKFFLFSFSIILCFCCFILFVELILYFYKVMSDDIRNFGFFTCYFSLVRAYLIEILIETMNAVYNVDINANYITNIEFDAQIYNLLKLFENMIYEILNDTPDSPSSVGKDVDIDDIILTGNCAIPERMVDLHDVYKCASLNQLLSSIHVLLDKIIGEKSTYEGKFKGKEVSNLYHLIFAHSVQAILDVINRFALLQQEKVNDFNRNIMIFFICGIICLLIWSFILFFVYNQFRRIYNMTICLIRRLPPVGLINNHELANYLLSKKSENVEMGVSHTIFNNSFDGIVCINLDGIVEIVNKGFSNDYGYSTDQLVGQLISTIFEKESKEKLENQLKLFKNHESSNYYADDMICFTNDGKAVPSFINLFSIKENENCLILVIRDETILLQKKKRLELAKKRSQDLLEQIMPPRVLMMLKEGKSEISFTVPSASVMFVNIVNFSGFSSDLSPQQIMGTLSSLFGSFDIWIQKYPMMTKIKLIGDCYMAACGLFADDKQPEDHAQQCIDFGIRVLNILNDTNIKLNVNLQIRIGVNTGGPIIAGVLGTENRVFDIIGDAINVASRLEHKSEPGHLLMSEQTYYLIKDCGYIITPIGKVFLKGKGDMEAYSI</sequence>
<evidence type="ECO:0008006" key="12">
    <source>
        <dbReference type="Google" id="ProtNLM"/>
    </source>
</evidence>
<feature type="transmembrane region" description="Helical" evidence="7">
    <location>
        <begin position="684"/>
        <end position="709"/>
    </location>
</feature>
<dbReference type="InterPro" id="IPR001054">
    <property type="entry name" value="A/G_cyclase"/>
</dbReference>
<evidence type="ECO:0000313" key="10">
    <source>
        <dbReference type="EMBL" id="KAK8841824.1"/>
    </source>
</evidence>
<gene>
    <name evidence="10" type="ORF">M9Y10_026774</name>
</gene>
<protein>
    <recommendedName>
        <fullName evidence="12">Adenylate and Guanylate cyclase catalytic domain containing protein</fullName>
    </recommendedName>
</protein>
<feature type="transmembrane region" description="Helical" evidence="7">
    <location>
        <begin position="609"/>
        <end position="634"/>
    </location>
</feature>